<evidence type="ECO:0000313" key="7">
    <source>
        <dbReference type="Proteomes" id="UP000012589"/>
    </source>
</evidence>
<keyword evidence="2 4" id="KW-0597">Phosphoprotein</keyword>
<evidence type="ECO:0000313" key="6">
    <source>
        <dbReference type="EMBL" id="EMZ27939.1"/>
    </source>
</evidence>
<accession>N2ATX9</accession>
<comment type="caution">
    <text evidence="6">The sequence shown here is derived from an EMBL/GenBank/DDBJ whole genome shotgun (WGS) entry which is preliminary data.</text>
</comment>
<feature type="modified residue" description="4-aspartylphosphate" evidence="4">
    <location>
        <position position="214"/>
    </location>
</feature>
<keyword evidence="7" id="KW-1185">Reference proteome</keyword>
<reference evidence="6 7" key="1">
    <citation type="journal article" date="2014" name="Genome Announc.">
        <title>Draft genome sequences of the altered schaedler flora, a defined bacterial community from gnotobiotic mice.</title>
        <authorList>
            <person name="Wannemuehler M.J."/>
            <person name="Overstreet A.M."/>
            <person name="Ward D.V."/>
            <person name="Phillips G.J."/>
        </authorList>
    </citation>
    <scope>NUCLEOTIDE SEQUENCE [LARGE SCALE GENOMIC DNA]</scope>
    <source>
        <strain evidence="6 7">ASF492</strain>
    </source>
</reference>
<dbReference type="STRING" id="1235802.C823_02080"/>
<feature type="domain" description="Response regulatory" evidence="5">
    <location>
        <begin position="166"/>
        <end position="281"/>
    </location>
</feature>
<evidence type="ECO:0000256" key="2">
    <source>
        <dbReference type="ARBA" id="ARBA00022553"/>
    </source>
</evidence>
<dbReference type="PANTHER" id="PTHR44591">
    <property type="entry name" value="STRESS RESPONSE REGULATOR PROTEIN 1"/>
    <property type="match status" value="1"/>
</dbReference>
<dbReference type="OrthoDB" id="1706569at2"/>
<dbReference type="SUPFAM" id="SSF52172">
    <property type="entry name" value="CheY-like"/>
    <property type="match status" value="1"/>
</dbReference>
<dbReference type="eggNOG" id="COG0745">
    <property type="taxonomic scope" value="Bacteria"/>
</dbReference>
<protein>
    <recommendedName>
        <fullName evidence="1">Stage 0 sporulation protein A homolog</fullName>
    </recommendedName>
</protein>
<dbReference type="InterPro" id="IPR011006">
    <property type="entry name" value="CheY-like_superfamily"/>
</dbReference>
<dbReference type="PROSITE" id="PS50110">
    <property type="entry name" value="RESPONSE_REGULATORY"/>
    <property type="match status" value="1"/>
</dbReference>
<dbReference type="InterPro" id="IPR050595">
    <property type="entry name" value="Bact_response_regulator"/>
</dbReference>
<dbReference type="HOGENOM" id="CLU_079327_0_0_9"/>
<dbReference type="EMBL" id="AQFT01000066">
    <property type="protein sequence ID" value="EMZ27939.1"/>
    <property type="molecule type" value="Genomic_DNA"/>
</dbReference>
<dbReference type="Gene3D" id="3.40.50.2300">
    <property type="match status" value="1"/>
</dbReference>
<dbReference type="Proteomes" id="UP000012589">
    <property type="component" value="Unassembled WGS sequence"/>
</dbReference>
<dbReference type="AlphaFoldDB" id="N2ATX9"/>
<organism evidence="6 7">
    <name type="scientific">Eubacterium plexicaudatum ASF492</name>
    <dbReference type="NCBI Taxonomy" id="1235802"/>
    <lineage>
        <taxon>Bacteria</taxon>
        <taxon>Bacillati</taxon>
        <taxon>Bacillota</taxon>
        <taxon>Clostridia</taxon>
        <taxon>Eubacteriales</taxon>
        <taxon>Eubacteriaceae</taxon>
        <taxon>Eubacterium</taxon>
    </lineage>
</organism>
<dbReference type="SMART" id="SM00448">
    <property type="entry name" value="REC"/>
    <property type="match status" value="1"/>
</dbReference>
<proteinExistence type="predicted"/>
<sequence>MRYKVLLVGNNKATIEDMFLHANSILECQSTSIRFDDIVCHLKYFQPHVLVYCMHNETRDTMSQLITIKHTKLERKTPFFLVATQEDCDEMRKMSAEFADVSLIKPITALQIAEKITEYMKRNFSIQEEEAPTAAPLISAEQQKTQELLDDIESMFEDAPITSRKHILVVDDDFRMLKLIKRYLDDTYDIATAINGKVALKFLETKMTNLILLDYEMPEENGPAVLEKLRANPVTSSIPVIFLTGINDRKKIQQVLMLKPQGYLLKPIDHDKLVETIEKTIG</sequence>
<dbReference type="GO" id="GO:0000160">
    <property type="term" value="P:phosphorelay signal transduction system"/>
    <property type="evidence" value="ECO:0007669"/>
    <property type="project" value="InterPro"/>
</dbReference>
<comment type="function">
    <text evidence="3">May play the central regulatory role in sporulation. It may be an element of the effector pathway responsible for the activation of sporulation genes in response to nutritional stress. Spo0A may act in concert with spo0H (a sigma factor) to control the expression of some genes that are critical to the sporulation process.</text>
</comment>
<evidence type="ECO:0000256" key="1">
    <source>
        <dbReference type="ARBA" id="ARBA00018672"/>
    </source>
</evidence>
<dbReference type="PANTHER" id="PTHR44591:SF3">
    <property type="entry name" value="RESPONSE REGULATORY DOMAIN-CONTAINING PROTEIN"/>
    <property type="match status" value="1"/>
</dbReference>
<evidence type="ECO:0000256" key="3">
    <source>
        <dbReference type="ARBA" id="ARBA00024867"/>
    </source>
</evidence>
<dbReference type="PATRIC" id="fig|1235802.3.peg.2211"/>
<name>N2ATX9_9FIRM</name>
<evidence type="ECO:0000256" key="4">
    <source>
        <dbReference type="PROSITE-ProRule" id="PRU00169"/>
    </source>
</evidence>
<gene>
    <name evidence="6" type="ORF">C823_02080</name>
</gene>
<dbReference type="Pfam" id="PF00072">
    <property type="entry name" value="Response_reg"/>
    <property type="match status" value="1"/>
</dbReference>
<dbReference type="InterPro" id="IPR001789">
    <property type="entry name" value="Sig_transdc_resp-reg_receiver"/>
</dbReference>
<evidence type="ECO:0000259" key="5">
    <source>
        <dbReference type="PROSITE" id="PS50110"/>
    </source>
</evidence>